<evidence type="ECO:0000256" key="1">
    <source>
        <dbReference type="ARBA" id="ARBA00022630"/>
    </source>
</evidence>
<dbReference type="SUPFAM" id="SSF52218">
    <property type="entry name" value="Flavoproteins"/>
    <property type="match status" value="1"/>
</dbReference>
<dbReference type="InterPro" id="IPR005025">
    <property type="entry name" value="FMN_Rdtase-like_dom"/>
</dbReference>
<keyword evidence="2" id="KW-0288">FMN</keyword>
<keyword evidence="1" id="KW-0285">Flavoprotein</keyword>
<evidence type="ECO:0000313" key="4">
    <source>
        <dbReference type="EMBL" id="MCY1718852.1"/>
    </source>
</evidence>
<keyword evidence="5" id="KW-1185">Reference proteome</keyword>
<organism evidence="4 5">
    <name type="scientific">Draconibacterium aestuarii</name>
    <dbReference type="NCBI Taxonomy" id="2998507"/>
    <lineage>
        <taxon>Bacteria</taxon>
        <taxon>Pseudomonadati</taxon>
        <taxon>Bacteroidota</taxon>
        <taxon>Bacteroidia</taxon>
        <taxon>Marinilabiliales</taxon>
        <taxon>Prolixibacteraceae</taxon>
        <taxon>Draconibacterium</taxon>
    </lineage>
</organism>
<feature type="domain" description="NADPH-dependent FMN reductase-like" evidence="3">
    <location>
        <begin position="1"/>
        <end position="83"/>
    </location>
</feature>
<protein>
    <submittedName>
        <fullName evidence="4">NAD(P)H-dependent oxidoreductase</fullName>
    </submittedName>
</protein>
<dbReference type="PANTHER" id="PTHR43278:SF4">
    <property type="entry name" value="NAD(P)H-DEPENDENT FMN-CONTAINING OXIDOREDUCTASE YWQN-RELATED"/>
    <property type="match status" value="1"/>
</dbReference>
<proteinExistence type="predicted"/>
<dbReference type="RefSeq" id="WP_343331191.1">
    <property type="nucleotide sequence ID" value="NZ_JAPOHD010000002.1"/>
</dbReference>
<dbReference type="InterPro" id="IPR051796">
    <property type="entry name" value="ISF_SsuE-like"/>
</dbReference>
<dbReference type="Pfam" id="PF03358">
    <property type="entry name" value="FMN_red"/>
    <property type="match status" value="1"/>
</dbReference>
<evidence type="ECO:0000259" key="3">
    <source>
        <dbReference type="Pfam" id="PF03358"/>
    </source>
</evidence>
<dbReference type="GO" id="GO:0016491">
    <property type="term" value="F:oxidoreductase activity"/>
    <property type="evidence" value="ECO:0007669"/>
    <property type="project" value="InterPro"/>
</dbReference>
<dbReference type="PANTHER" id="PTHR43278">
    <property type="entry name" value="NAD(P)H-DEPENDENT FMN-CONTAINING OXIDOREDUCTASE YWQN-RELATED"/>
    <property type="match status" value="1"/>
</dbReference>
<dbReference type="AlphaFoldDB" id="A0A9X3F2Z0"/>
<evidence type="ECO:0000313" key="5">
    <source>
        <dbReference type="Proteomes" id="UP001145087"/>
    </source>
</evidence>
<accession>A0A9X3F2Z0</accession>
<reference evidence="4" key="1">
    <citation type="submission" date="2022-11" db="EMBL/GenBank/DDBJ databases">
        <title>Marilongibacter aestuarii gen. nov., sp. nov., isolated from tidal flat sediment.</title>
        <authorList>
            <person name="Jiayan W."/>
        </authorList>
    </citation>
    <scope>NUCLEOTIDE SEQUENCE</scope>
    <source>
        <strain evidence="4">Z1-6</strain>
    </source>
</reference>
<comment type="caution">
    <text evidence="4">The sequence shown here is derived from an EMBL/GenBank/DDBJ whole genome shotgun (WGS) entry which is preliminary data.</text>
</comment>
<evidence type="ECO:0000256" key="2">
    <source>
        <dbReference type="ARBA" id="ARBA00022643"/>
    </source>
</evidence>
<dbReference type="InterPro" id="IPR029039">
    <property type="entry name" value="Flavoprotein-like_sf"/>
</dbReference>
<dbReference type="Gene3D" id="3.40.50.360">
    <property type="match status" value="1"/>
</dbReference>
<name>A0A9X3F2Z0_9BACT</name>
<dbReference type="EMBL" id="JAPOHD010000002">
    <property type="protein sequence ID" value="MCY1718852.1"/>
    <property type="molecule type" value="Genomic_DNA"/>
</dbReference>
<gene>
    <name evidence="4" type="ORF">OU798_00770</name>
</gene>
<dbReference type="Proteomes" id="UP001145087">
    <property type="component" value="Unassembled WGS sequence"/>
</dbReference>
<sequence length="220" mass="25456">MKLAIFNGSPRGINSNTKTLLDFFQKGFENAGGEIELVEYLIKEKQLEEQVQHFEKSKNILLAFPLYVDSVPGVVKQFIETIGDFNGSDVNISFIVHSGFPEGIHSDGLVRYLELLTKRWKMNYMGTLLKPGSEQVRMQPKKKNTKLFQDFENLGKNFALTGTFDEDILTRLKQPYVFPTRAIPVIRLMSKLGLIDLMWNREFKKNKAYKNRFDKPLLRE</sequence>